<dbReference type="Proteomes" id="UP000186817">
    <property type="component" value="Unassembled WGS sequence"/>
</dbReference>
<comment type="caution">
    <text evidence="1">The sequence shown here is derived from an EMBL/GenBank/DDBJ whole genome shotgun (WGS) entry which is preliminary data.</text>
</comment>
<dbReference type="EMBL" id="LSRX01001214">
    <property type="protein sequence ID" value="OLP82202.1"/>
    <property type="molecule type" value="Genomic_DNA"/>
</dbReference>
<name>A0A1Q9CGZ2_SYMMI</name>
<proteinExistence type="predicted"/>
<organism evidence="1 2">
    <name type="scientific">Symbiodinium microadriaticum</name>
    <name type="common">Dinoflagellate</name>
    <name type="synonym">Zooxanthella microadriatica</name>
    <dbReference type="NCBI Taxonomy" id="2951"/>
    <lineage>
        <taxon>Eukaryota</taxon>
        <taxon>Sar</taxon>
        <taxon>Alveolata</taxon>
        <taxon>Dinophyceae</taxon>
        <taxon>Suessiales</taxon>
        <taxon>Symbiodiniaceae</taxon>
        <taxon>Symbiodinium</taxon>
    </lineage>
</organism>
<evidence type="ECO:0000313" key="2">
    <source>
        <dbReference type="Proteomes" id="UP000186817"/>
    </source>
</evidence>
<evidence type="ECO:0000313" key="1">
    <source>
        <dbReference type="EMBL" id="OLP82202.1"/>
    </source>
</evidence>
<sequence>MSVAPLTALVRGLRGAAAAEDELLEAALQALPESELRRLCIFAWEAMQTLHYGYQSDDSTDLDLPSGACASGPAALGAAGFMDLLDLGGISLLHLSLRFLLLMLFRIQYLLLPLFPLRLILPRHACATRLPSFPAAVEEAAASGLYPGPAVPPHTVIAVAE</sequence>
<accession>A0A1Q9CGZ2</accession>
<protein>
    <submittedName>
        <fullName evidence="1">Uncharacterized protein</fullName>
    </submittedName>
</protein>
<dbReference type="AlphaFoldDB" id="A0A1Q9CGZ2"/>
<gene>
    <name evidence="1" type="ORF">AK812_SmicGene37156</name>
</gene>
<keyword evidence="2" id="KW-1185">Reference proteome</keyword>
<reference evidence="1 2" key="1">
    <citation type="submission" date="2016-02" db="EMBL/GenBank/DDBJ databases">
        <title>Genome analysis of coral dinoflagellate symbionts highlights evolutionary adaptations to a symbiotic lifestyle.</title>
        <authorList>
            <person name="Aranda M."/>
            <person name="Li Y."/>
            <person name="Liew Y.J."/>
            <person name="Baumgarten S."/>
            <person name="Simakov O."/>
            <person name="Wilson M."/>
            <person name="Piel J."/>
            <person name="Ashoor H."/>
            <person name="Bougouffa S."/>
            <person name="Bajic V.B."/>
            <person name="Ryu T."/>
            <person name="Ravasi T."/>
            <person name="Bayer T."/>
            <person name="Micklem G."/>
            <person name="Kim H."/>
            <person name="Bhak J."/>
            <person name="Lajeunesse T.C."/>
            <person name="Voolstra C.R."/>
        </authorList>
    </citation>
    <scope>NUCLEOTIDE SEQUENCE [LARGE SCALE GENOMIC DNA]</scope>
    <source>
        <strain evidence="1 2">CCMP2467</strain>
    </source>
</reference>